<organism evidence="8 9">
    <name type="scientific">Idiomarina piscisalsi</name>
    <dbReference type="NCBI Taxonomy" id="1096243"/>
    <lineage>
        <taxon>Bacteria</taxon>
        <taxon>Pseudomonadati</taxon>
        <taxon>Pseudomonadota</taxon>
        <taxon>Gammaproteobacteria</taxon>
        <taxon>Alteromonadales</taxon>
        <taxon>Idiomarinaceae</taxon>
        <taxon>Idiomarina</taxon>
    </lineage>
</organism>
<dbReference type="GO" id="GO:0008610">
    <property type="term" value="P:lipid biosynthetic process"/>
    <property type="evidence" value="ECO:0007669"/>
    <property type="project" value="InterPro"/>
</dbReference>
<evidence type="ECO:0000313" key="8">
    <source>
        <dbReference type="EMBL" id="RUO67727.1"/>
    </source>
</evidence>
<evidence type="ECO:0000256" key="4">
    <source>
        <dbReference type="ARBA" id="ARBA00022691"/>
    </source>
</evidence>
<dbReference type="InterPro" id="IPR050723">
    <property type="entry name" value="CFA/CMAS"/>
</dbReference>
<comment type="similarity">
    <text evidence="1">Belongs to the CFA/CMAS family.</text>
</comment>
<evidence type="ECO:0000256" key="1">
    <source>
        <dbReference type="ARBA" id="ARBA00010815"/>
    </source>
</evidence>
<evidence type="ECO:0000256" key="2">
    <source>
        <dbReference type="ARBA" id="ARBA00022603"/>
    </source>
</evidence>
<dbReference type="Proteomes" id="UP000288361">
    <property type="component" value="Unassembled WGS sequence"/>
</dbReference>
<dbReference type="PANTHER" id="PTHR43667:SF2">
    <property type="entry name" value="FATTY ACID C-METHYL TRANSFERASE"/>
    <property type="match status" value="1"/>
</dbReference>
<dbReference type="RefSeq" id="WP_126751377.1">
    <property type="nucleotide sequence ID" value="NZ_JBHUMT010000016.1"/>
</dbReference>
<keyword evidence="4" id="KW-0949">S-adenosyl-L-methionine</keyword>
<dbReference type="GO" id="GO:0008168">
    <property type="term" value="F:methyltransferase activity"/>
    <property type="evidence" value="ECO:0007669"/>
    <property type="project" value="UniProtKB-KW"/>
</dbReference>
<feature type="coiled-coil region" evidence="7">
    <location>
        <begin position="223"/>
        <end position="257"/>
    </location>
</feature>
<dbReference type="PIRSF" id="PIRSF003085">
    <property type="entry name" value="CMAS"/>
    <property type="match status" value="1"/>
</dbReference>
<keyword evidence="7" id="KW-0175">Coiled coil</keyword>
<keyword evidence="5" id="KW-0443">Lipid metabolism</keyword>
<protein>
    <submittedName>
        <fullName evidence="8">SAM-dependent methyltransferase</fullName>
    </submittedName>
</protein>
<reference evidence="8 9" key="1">
    <citation type="journal article" date="2011" name="Front. Microbiol.">
        <title>Genomic signatures of strain selection and enhancement in Bacillus atrophaeus var. globigii, a historical biowarfare simulant.</title>
        <authorList>
            <person name="Gibbons H.S."/>
            <person name="Broomall S.M."/>
            <person name="McNew L.A."/>
            <person name="Daligault H."/>
            <person name="Chapman C."/>
            <person name="Bruce D."/>
            <person name="Karavis M."/>
            <person name="Krepps M."/>
            <person name="McGregor P.A."/>
            <person name="Hong C."/>
            <person name="Park K.H."/>
            <person name="Akmal A."/>
            <person name="Feldman A."/>
            <person name="Lin J.S."/>
            <person name="Chang W.E."/>
            <person name="Higgs B.W."/>
            <person name="Demirev P."/>
            <person name="Lindquist J."/>
            <person name="Liem A."/>
            <person name="Fochler E."/>
            <person name="Read T.D."/>
            <person name="Tapia R."/>
            <person name="Johnson S."/>
            <person name="Bishop-Lilly K.A."/>
            <person name="Detter C."/>
            <person name="Han C."/>
            <person name="Sozhamannan S."/>
            <person name="Rosenzweig C.N."/>
            <person name="Skowronski E.W."/>
        </authorList>
    </citation>
    <scope>NUCLEOTIDE SEQUENCE [LARGE SCALE GENOMIC DNA]</scope>
    <source>
        <strain evidence="8 9">TPS4-2</strain>
    </source>
</reference>
<comment type="caution">
    <text evidence="8">The sequence shown here is derived from an EMBL/GenBank/DDBJ whole genome shotgun (WGS) entry which is preliminary data.</text>
</comment>
<dbReference type="Gene3D" id="3.40.50.150">
    <property type="entry name" value="Vaccinia Virus protein VP39"/>
    <property type="match status" value="1"/>
</dbReference>
<name>A0A432YWQ8_9GAMM</name>
<dbReference type="InterPro" id="IPR029063">
    <property type="entry name" value="SAM-dependent_MTases_sf"/>
</dbReference>
<dbReference type="CDD" id="cd02440">
    <property type="entry name" value="AdoMet_MTases"/>
    <property type="match status" value="1"/>
</dbReference>
<sequence length="411" mass="47240">MPGSEVALETRVQRGFWNNQFRNVAFKLLSHLEKGELVIAENGRTIERFGDKDSDLSATINVLSADFYRRLVTGGSIGAAELYIDNSWETDDLTSVIRVFARNLPALDKLETRLAWLTYPFNKYQHWSNRNHKSQAKKNISAHYDLGNELYTRFLDDAMQYSSALFLTDNDSLDTAQNNKMKRLCDSLELTKDDHLLEIGTGWGGLAVFAAKNYGCKVTTTTISEEQFQYAKARVEKEGLEDQITLLKNDYRDLKGQYDKLVSVEMIEAVGKQYLPTFFKTCNRLLKPHGKMALQAITIADQREKAYARSVDFIQKHIFPGGFLPSLSQMTQLFKRNTNMVVRDAFDFGLSYAKTLNIWAQKFNEKAEELAKFDYDERFSRLWNYYFSYCEGGFLEKRVSVVQVVADKSQL</sequence>
<dbReference type="SUPFAM" id="SSF53335">
    <property type="entry name" value="S-adenosyl-L-methionine-dependent methyltransferases"/>
    <property type="match status" value="1"/>
</dbReference>
<dbReference type="AlphaFoldDB" id="A0A432YWQ8"/>
<evidence type="ECO:0000256" key="5">
    <source>
        <dbReference type="ARBA" id="ARBA00023098"/>
    </source>
</evidence>
<gene>
    <name evidence="8" type="ORF">CWI73_02400</name>
</gene>
<dbReference type="Pfam" id="PF02353">
    <property type="entry name" value="CMAS"/>
    <property type="match status" value="1"/>
</dbReference>
<dbReference type="GO" id="GO:0032259">
    <property type="term" value="P:methylation"/>
    <property type="evidence" value="ECO:0007669"/>
    <property type="project" value="UniProtKB-KW"/>
</dbReference>
<feature type="active site" evidence="6">
    <location>
        <position position="390"/>
    </location>
</feature>
<dbReference type="InterPro" id="IPR003333">
    <property type="entry name" value="CMAS"/>
</dbReference>
<evidence type="ECO:0000313" key="9">
    <source>
        <dbReference type="Proteomes" id="UP000288361"/>
    </source>
</evidence>
<evidence type="ECO:0000256" key="6">
    <source>
        <dbReference type="PIRSR" id="PIRSR003085-1"/>
    </source>
</evidence>
<proteinExistence type="inferred from homology"/>
<accession>A0A432YWQ8</accession>
<evidence type="ECO:0000256" key="7">
    <source>
        <dbReference type="SAM" id="Coils"/>
    </source>
</evidence>
<dbReference type="EMBL" id="PIQA01000001">
    <property type="protein sequence ID" value="RUO67727.1"/>
    <property type="molecule type" value="Genomic_DNA"/>
</dbReference>
<keyword evidence="2 8" id="KW-0489">Methyltransferase</keyword>
<dbReference type="PANTHER" id="PTHR43667">
    <property type="entry name" value="CYCLOPROPANE-FATTY-ACYL-PHOSPHOLIPID SYNTHASE"/>
    <property type="match status" value="1"/>
</dbReference>
<keyword evidence="3 8" id="KW-0808">Transferase</keyword>
<evidence type="ECO:0000256" key="3">
    <source>
        <dbReference type="ARBA" id="ARBA00022679"/>
    </source>
</evidence>